<proteinExistence type="predicted"/>
<accession>A0A8J5R4R5</accession>
<reference evidence="1" key="2">
    <citation type="submission" date="2021-02" db="EMBL/GenBank/DDBJ databases">
        <authorList>
            <person name="Kimball J.A."/>
            <person name="Haas M.W."/>
            <person name="Macchietto M."/>
            <person name="Kono T."/>
            <person name="Duquette J."/>
            <person name="Shao M."/>
        </authorList>
    </citation>
    <scope>NUCLEOTIDE SEQUENCE</scope>
    <source>
        <tissue evidence="1">Fresh leaf tissue</tissue>
    </source>
</reference>
<name>A0A8J5R4R5_ZIZPA</name>
<comment type="caution">
    <text evidence="1">The sequence shown here is derived from an EMBL/GenBank/DDBJ whole genome shotgun (WGS) entry which is preliminary data.</text>
</comment>
<organism evidence="1 2">
    <name type="scientific">Zizania palustris</name>
    <name type="common">Northern wild rice</name>
    <dbReference type="NCBI Taxonomy" id="103762"/>
    <lineage>
        <taxon>Eukaryota</taxon>
        <taxon>Viridiplantae</taxon>
        <taxon>Streptophyta</taxon>
        <taxon>Embryophyta</taxon>
        <taxon>Tracheophyta</taxon>
        <taxon>Spermatophyta</taxon>
        <taxon>Magnoliopsida</taxon>
        <taxon>Liliopsida</taxon>
        <taxon>Poales</taxon>
        <taxon>Poaceae</taxon>
        <taxon>BOP clade</taxon>
        <taxon>Oryzoideae</taxon>
        <taxon>Oryzeae</taxon>
        <taxon>Zizaniinae</taxon>
        <taxon>Zizania</taxon>
    </lineage>
</organism>
<dbReference type="AlphaFoldDB" id="A0A8J5R4R5"/>
<keyword evidence="2" id="KW-1185">Reference proteome</keyword>
<evidence type="ECO:0000313" key="2">
    <source>
        <dbReference type="Proteomes" id="UP000729402"/>
    </source>
</evidence>
<dbReference type="Proteomes" id="UP000729402">
    <property type="component" value="Unassembled WGS sequence"/>
</dbReference>
<sequence>MESELDQERLGRWEAWFEAAGGTDRGTVGPEECRWCGSNVEVGRVAWGSAMRLTWTARVDKFSRGTARPEAECLWLEDHPPALLCPLSMWRLSGRGLTACIVASAQCVQPDNESQHSSAFPNSRSRP</sequence>
<protein>
    <submittedName>
        <fullName evidence="1">Uncharacterized protein</fullName>
    </submittedName>
</protein>
<dbReference type="EMBL" id="JAAALK010000290">
    <property type="protein sequence ID" value="KAG8046016.1"/>
    <property type="molecule type" value="Genomic_DNA"/>
</dbReference>
<gene>
    <name evidence="1" type="ORF">GUJ93_ZPchr0008g12599</name>
</gene>
<evidence type="ECO:0000313" key="1">
    <source>
        <dbReference type="EMBL" id="KAG8046016.1"/>
    </source>
</evidence>
<reference evidence="1" key="1">
    <citation type="journal article" date="2021" name="bioRxiv">
        <title>Whole Genome Assembly and Annotation of Northern Wild Rice, Zizania palustris L., Supports a Whole Genome Duplication in the Zizania Genus.</title>
        <authorList>
            <person name="Haas M."/>
            <person name="Kono T."/>
            <person name="Macchietto M."/>
            <person name="Millas R."/>
            <person name="McGilp L."/>
            <person name="Shao M."/>
            <person name="Duquette J."/>
            <person name="Hirsch C.N."/>
            <person name="Kimball J."/>
        </authorList>
    </citation>
    <scope>NUCLEOTIDE SEQUENCE</scope>
    <source>
        <tissue evidence="1">Fresh leaf tissue</tissue>
    </source>
</reference>